<proteinExistence type="predicted"/>
<dbReference type="Proteomes" id="UP000233535">
    <property type="component" value="Unassembled WGS sequence"/>
</dbReference>
<dbReference type="EMBL" id="MVDD01000010">
    <property type="protein sequence ID" value="PKQ62072.1"/>
    <property type="molecule type" value="Genomic_DNA"/>
</dbReference>
<accession>A0A2N3HVJ7</accession>
<dbReference type="OrthoDB" id="1121032at2"/>
<name>A0A2N3HVJ7_9BACT</name>
<sequence length="138" mass="16158">MYQKDFIMRMIEMIADLIALLLGMIKKGDISQAHKLLENAYRDFLKEDASFFRNLPKEKMSENLLTEHNYTNEHLKILSELFFVEAELNIATGDIKNGLNYYEKSLLLLEFSEKNSKTFSISNESKTNLLKEKIEKLK</sequence>
<dbReference type="AlphaFoldDB" id="A0A2N3HVJ7"/>
<evidence type="ECO:0000313" key="2">
    <source>
        <dbReference type="Proteomes" id="UP000233535"/>
    </source>
</evidence>
<keyword evidence="2" id="KW-1185">Reference proteome</keyword>
<comment type="caution">
    <text evidence="1">The sequence shown here is derived from an EMBL/GenBank/DDBJ whole genome shotgun (WGS) entry which is preliminary data.</text>
</comment>
<organism evidence="1 2">
    <name type="scientific">Labilibaculum filiforme</name>
    <dbReference type="NCBI Taxonomy" id="1940526"/>
    <lineage>
        <taxon>Bacteria</taxon>
        <taxon>Pseudomonadati</taxon>
        <taxon>Bacteroidota</taxon>
        <taxon>Bacteroidia</taxon>
        <taxon>Marinilabiliales</taxon>
        <taxon>Marinifilaceae</taxon>
        <taxon>Labilibaculum</taxon>
    </lineage>
</organism>
<evidence type="ECO:0008006" key="3">
    <source>
        <dbReference type="Google" id="ProtNLM"/>
    </source>
</evidence>
<reference evidence="1 2" key="1">
    <citation type="journal article" date="2017" name="Front. Microbiol.">
        <title>Labilibaculum manganireducens gen. nov., sp. nov. and Labilibaculum filiforme sp. nov., Novel Bacteroidetes Isolated from Subsurface Sediments of the Baltic Sea.</title>
        <authorList>
            <person name="Vandieken V."/>
            <person name="Marshall I.P."/>
            <person name="Niemann H."/>
            <person name="Engelen B."/>
            <person name="Cypionka H."/>
        </authorList>
    </citation>
    <scope>NUCLEOTIDE SEQUENCE [LARGE SCALE GENOMIC DNA]</scope>
    <source>
        <strain evidence="1 2">59.16B</strain>
    </source>
</reference>
<dbReference type="RefSeq" id="WP_101262102.1">
    <property type="nucleotide sequence ID" value="NZ_MVDD01000010.1"/>
</dbReference>
<evidence type="ECO:0000313" key="1">
    <source>
        <dbReference type="EMBL" id="PKQ62072.1"/>
    </source>
</evidence>
<gene>
    <name evidence="1" type="ORF">BZG02_14170</name>
</gene>
<protein>
    <recommendedName>
        <fullName evidence="3">Tetratricopeptide repeat protein</fullName>
    </recommendedName>
</protein>